<dbReference type="PROSITE" id="PS50883">
    <property type="entry name" value="EAL"/>
    <property type="match status" value="1"/>
</dbReference>
<dbReference type="SMART" id="SM00267">
    <property type="entry name" value="GGDEF"/>
    <property type="match status" value="1"/>
</dbReference>
<dbReference type="InterPro" id="IPR000160">
    <property type="entry name" value="GGDEF_dom"/>
</dbReference>
<dbReference type="InterPro" id="IPR052155">
    <property type="entry name" value="Biofilm_reg_signaling"/>
</dbReference>
<dbReference type="Gene3D" id="3.30.450.20">
    <property type="entry name" value="PAS domain"/>
    <property type="match status" value="1"/>
</dbReference>
<dbReference type="Gene3D" id="3.20.20.450">
    <property type="entry name" value="EAL domain"/>
    <property type="match status" value="1"/>
</dbReference>
<sequence length="614" mass="67780">MQAVDAAWGVAARRNARVDVWSLRMAECPFSSMLKPVSELALADCQRRLGLAMSARQEGVSLSVMLSRRERQALDAAPDGILLVDRDGKMVTANAAMLAISGYERDELEGRMLDMLLPPEFQAGHGQYLSSYFARPSRRPMGLGGVLWLQRKQGNAVPVDIALGYFGDDDKGLAIAFVRDVTELHQMQQRLKFQATKDTLTGLNNRWQFGQELQEQLKLAQAGGEALALLQLDLDNFKAINDGYGHAAGDQLLREVARRLKSQLRSEGTLARLGGDEFMVLLVGENATRARFWSEQILAALSIPFKHDGLALDFGASVGIALYPDNAQTGDDLMRFADMAMYSAKAQGRGHAVFFEPGMGKEMAERVQLAERLRMALSYGGLQLHYQPQVKVEGATVVAVEALLRWHDPLLGNVSPARFIPVAEASGQIVTLGNYVLDAACKQIALWLKAGTPLRVAVNLSAYQLRQVNLVEQVRSCLQRYQVPPQWLELEVTESQAMINPDQGCEVLQGLARLGVTIALDDFGTGHSSLAYLQYLPLQRVKLGREFLFPSPSRDRLMGGIVHMAHALDLEVVAEGVEEADQLQLLRDIGCEFFQGWLHSRAMPAEQVRDWLAA</sequence>
<dbReference type="Proteomes" id="UP001647436">
    <property type="component" value="Unassembled WGS sequence"/>
</dbReference>
<dbReference type="PANTHER" id="PTHR44757:SF2">
    <property type="entry name" value="BIOFILM ARCHITECTURE MAINTENANCE PROTEIN MBAA"/>
    <property type="match status" value="1"/>
</dbReference>
<gene>
    <name evidence="4" type="ORF">DJFAAGMI_01819</name>
</gene>
<dbReference type="NCBIfam" id="TIGR00229">
    <property type="entry name" value="sensory_box"/>
    <property type="match status" value="1"/>
</dbReference>
<proteinExistence type="predicted"/>
<dbReference type="InterPro" id="IPR001633">
    <property type="entry name" value="EAL_dom"/>
</dbReference>
<evidence type="ECO:0000259" key="2">
    <source>
        <dbReference type="PROSITE" id="PS50883"/>
    </source>
</evidence>
<dbReference type="SUPFAM" id="SSF55073">
    <property type="entry name" value="Nucleotide cyclase"/>
    <property type="match status" value="1"/>
</dbReference>
<dbReference type="InterPro" id="IPR035965">
    <property type="entry name" value="PAS-like_dom_sf"/>
</dbReference>
<protein>
    <recommendedName>
        <fullName evidence="6">EAL domain-containing protein</fullName>
    </recommendedName>
</protein>
<dbReference type="InterPro" id="IPR000014">
    <property type="entry name" value="PAS"/>
</dbReference>
<reference evidence="4 5" key="1">
    <citation type="submission" date="2020-03" db="EMBL/GenBank/DDBJ databases">
        <title>The role of nitrogen metabolism on polyethylene biodegradation.</title>
        <authorList>
            <person name="Peixoto J."/>
            <person name="Vizzotto C.S."/>
            <person name="Ramos A."/>
            <person name="Alves G."/>
            <person name="Steindorff A."/>
            <person name="Kruger R."/>
        </authorList>
    </citation>
    <scope>NUCLEOTIDE SEQUENCE [LARGE SCALE GENOMIC DNA]</scope>
    <source>
        <strain evidence="4 5">PE63</strain>
    </source>
</reference>
<feature type="domain" description="PAS" evidence="1">
    <location>
        <begin position="66"/>
        <end position="120"/>
    </location>
</feature>
<feature type="domain" description="EAL" evidence="2">
    <location>
        <begin position="366"/>
        <end position="614"/>
    </location>
</feature>
<evidence type="ECO:0000259" key="1">
    <source>
        <dbReference type="PROSITE" id="PS50112"/>
    </source>
</evidence>
<feature type="domain" description="GGDEF" evidence="3">
    <location>
        <begin position="225"/>
        <end position="357"/>
    </location>
</feature>
<evidence type="ECO:0000259" key="3">
    <source>
        <dbReference type="PROSITE" id="PS50887"/>
    </source>
</evidence>
<dbReference type="PROSITE" id="PS50887">
    <property type="entry name" value="GGDEF"/>
    <property type="match status" value="1"/>
</dbReference>
<keyword evidence="5" id="KW-1185">Reference proteome</keyword>
<dbReference type="Pfam" id="PF13426">
    <property type="entry name" value="PAS_9"/>
    <property type="match status" value="1"/>
</dbReference>
<dbReference type="InterPro" id="IPR043128">
    <property type="entry name" value="Rev_trsase/Diguanyl_cyclase"/>
</dbReference>
<organism evidence="4 5">
    <name type="scientific">Comamonas brasiliensis</name>
    <dbReference type="NCBI Taxonomy" id="1812482"/>
    <lineage>
        <taxon>Bacteria</taxon>
        <taxon>Pseudomonadati</taxon>
        <taxon>Pseudomonadota</taxon>
        <taxon>Betaproteobacteria</taxon>
        <taxon>Burkholderiales</taxon>
        <taxon>Comamonadaceae</taxon>
        <taxon>Comamonas</taxon>
    </lineage>
</organism>
<dbReference type="SUPFAM" id="SSF55785">
    <property type="entry name" value="PYP-like sensor domain (PAS domain)"/>
    <property type="match status" value="1"/>
</dbReference>
<dbReference type="InterPro" id="IPR029787">
    <property type="entry name" value="Nucleotide_cyclase"/>
</dbReference>
<evidence type="ECO:0008006" key="6">
    <source>
        <dbReference type="Google" id="ProtNLM"/>
    </source>
</evidence>
<dbReference type="Pfam" id="PF00563">
    <property type="entry name" value="EAL"/>
    <property type="match status" value="1"/>
</dbReference>
<dbReference type="CDD" id="cd01949">
    <property type="entry name" value="GGDEF"/>
    <property type="match status" value="1"/>
</dbReference>
<dbReference type="EMBL" id="JAANES010000002">
    <property type="protein sequence ID" value="MBS3019080.1"/>
    <property type="molecule type" value="Genomic_DNA"/>
</dbReference>
<dbReference type="CDD" id="cd01948">
    <property type="entry name" value="EAL"/>
    <property type="match status" value="1"/>
</dbReference>
<dbReference type="NCBIfam" id="TIGR00254">
    <property type="entry name" value="GGDEF"/>
    <property type="match status" value="1"/>
</dbReference>
<dbReference type="Pfam" id="PF00990">
    <property type="entry name" value="GGDEF"/>
    <property type="match status" value="1"/>
</dbReference>
<dbReference type="Gene3D" id="3.30.70.270">
    <property type="match status" value="1"/>
</dbReference>
<evidence type="ECO:0000313" key="5">
    <source>
        <dbReference type="Proteomes" id="UP001647436"/>
    </source>
</evidence>
<dbReference type="PANTHER" id="PTHR44757">
    <property type="entry name" value="DIGUANYLATE CYCLASE DGCP"/>
    <property type="match status" value="1"/>
</dbReference>
<comment type="caution">
    <text evidence="4">The sequence shown here is derived from an EMBL/GenBank/DDBJ whole genome shotgun (WGS) entry which is preliminary data.</text>
</comment>
<dbReference type="PROSITE" id="PS50112">
    <property type="entry name" value="PAS"/>
    <property type="match status" value="1"/>
</dbReference>
<evidence type="ECO:0000313" key="4">
    <source>
        <dbReference type="EMBL" id="MBS3019080.1"/>
    </source>
</evidence>
<dbReference type="SMART" id="SM00052">
    <property type="entry name" value="EAL"/>
    <property type="match status" value="1"/>
</dbReference>
<dbReference type="CDD" id="cd00130">
    <property type="entry name" value="PAS"/>
    <property type="match status" value="1"/>
</dbReference>
<accession>A0ABS5LRG0</accession>
<dbReference type="SMART" id="SM00091">
    <property type="entry name" value="PAS"/>
    <property type="match status" value="1"/>
</dbReference>
<dbReference type="InterPro" id="IPR035919">
    <property type="entry name" value="EAL_sf"/>
</dbReference>
<name>A0ABS5LRG0_9BURK</name>
<dbReference type="SUPFAM" id="SSF141868">
    <property type="entry name" value="EAL domain-like"/>
    <property type="match status" value="1"/>
</dbReference>